<keyword evidence="4" id="KW-1003">Cell membrane</keyword>
<comment type="subcellular location">
    <subcellularLocation>
        <location evidence="1">Cell membrane</location>
        <topology evidence="1">Lipid-anchor</topology>
        <topology evidence="1">GPI-anchor</topology>
    </subcellularLocation>
    <subcellularLocation>
        <location evidence="2">Secreted</location>
    </subcellularLocation>
</comment>
<dbReference type="GO" id="GO:0005886">
    <property type="term" value="C:plasma membrane"/>
    <property type="evidence" value="ECO:0007669"/>
    <property type="project" value="UniProtKB-SubCell"/>
</dbReference>
<dbReference type="PANTHER" id="PTHR37928:SF1">
    <property type="entry name" value="CFEM DOMAIN PROTEIN (AFU_ORTHOLOGUE AFUA_6G14090)"/>
    <property type="match status" value="1"/>
</dbReference>
<evidence type="ECO:0000256" key="7">
    <source>
        <dbReference type="ARBA" id="ARBA00022622"/>
    </source>
</evidence>
<feature type="domain" description="CFEM" evidence="16">
    <location>
        <begin position="1"/>
        <end position="56"/>
    </location>
</feature>
<dbReference type="Proteomes" id="UP000799536">
    <property type="component" value="Unassembled WGS sequence"/>
</dbReference>
<evidence type="ECO:0000256" key="5">
    <source>
        <dbReference type="ARBA" id="ARBA00022525"/>
    </source>
</evidence>
<dbReference type="PANTHER" id="PTHR37928">
    <property type="entry name" value="CFEM DOMAIN PROTEIN (AFU_ORTHOLOGUE AFUA_6G14090)"/>
    <property type="match status" value="1"/>
</dbReference>
<proteinExistence type="inferred from homology"/>
<evidence type="ECO:0000256" key="13">
    <source>
        <dbReference type="ARBA" id="ARBA00023180"/>
    </source>
</evidence>
<protein>
    <recommendedName>
        <fullName evidence="16">CFEM domain-containing protein</fullName>
    </recommendedName>
</protein>
<keyword evidence="7" id="KW-0336">GPI-anchor</keyword>
<keyword evidence="8 15" id="KW-0479">Metal-binding</keyword>
<feature type="binding site" description="axial binding residue" evidence="15">
    <location>
        <position position="15"/>
    </location>
    <ligand>
        <name>heme</name>
        <dbReference type="ChEBI" id="CHEBI:30413"/>
    </ligand>
    <ligandPart>
        <name>Fe</name>
        <dbReference type="ChEBI" id="CHEBI:18248"/>
    </ligandPart>
</feature>
<keyword evidence="11" id="KW-0472">Membrane</keyword>
<evidence type="ECO:0000256" key="10">
    <source>
        <dbReference type="ARBA" id="ARBA00023004"/>
    </source>
</evidence>
<keyword evidence="12 15" id="KW-1015">Disulfide bond</keyword>
<comment type="similarity">
    <text evidence="3">Belongs to the RBT5 family.</text>
</comment>
<evidence type="ECO:0000259" key="16">
    <source>
        <dbReference type="PROSITE" id="PS52012"/>
    </source>
</evidence>
<evidence type="ECO:0000256" key="4">
    <source>
        <dbReference type="ARBA" id="ARBA00022475"/>
    </source>
</evidence>
<dbReference type="InterPro" id="IPR008427">
    <property type="entry name" value="Extracellular_membr_CFEM_dom"/>
</dbReference>
<keyword evidence="13" id="KW-0325">Glycoprotein</keyword>
<dbReference type="GO" id="GO:0098552">
    <property type="term" value="C:side of membrane"/>
    <property type="evidence" value="ECO:0007669"/>
    <property type="project" value="UniProtKB-KW"/>
</dbReference>
<dbReference type="Pfam" id="PF05730">
    <property type="entry name" value="CFEM"/>
    <property type="match status" value="1"/>
</dbReference>
<evidence type="ECO:0000256" key="2">
    <source>
        <dbReference type="ARBA" id="ARBA00004613"/>
    </source>
</evidence>
<keyword evidence="5" id="KW-0964">Secreted</keyword>
<sequence length="56" mass="6075">MVNIASSTFGCQAGDIHCYCSNQDFGYGVRDCSMQACPNQDDANRVIAYGTQWCAS</sequence>
<dbReference type="InterPro" id="IPR051735">
    <property type="entry name" value="CFEM_domain"/>
</dbReference>
<evidence type="ECO:0000256" key="12">
    <source>
        <dbReference type="ARBA" id="ARBA00023157"/>
    </source>
</evidence>
<keyword evidence="18" id="KW-1185">Reference proteome</keyword>
<evidence type="ECO:0000256" key="6">
    <source>
        <dbReference type="ARBA" id="ARBA00022617"/>
    </source>
</evidence>
<evidence type="ECO:0000256" key="14">
    <source>
        <dbReference type="ARBA" id="ARBA00023288"/>
    </source>
</evidence>
<keyword evidence="10 15" id="KW-0408">Iron</keyword>
<evidence type="ECO:0000256" key="9">
    <source>
        <dbReference type="ARBA" id="ARBA00022729"/>
    </source>
</evidence>
<dbReference type="AlphaFoldDB" id="A0A9P4JD88"/>
<accession>A0A9P4JD88</accession>
<dbReference type="GO" id="GO:0046872">
    <property type="term" value="F:metal ion binding"/>
    <property type="evidence" value="ECO:0007669"/>
    <property type="project" value="UniProtKB-UniRule"/>
</dbReference>
<keyword evidence="6 15" id="KW-0349">Heme</keyword>
<evidence type="ECO:0000256" key="8">
    <source>
        <dbReference type="ARBA" id="ARBA00022723"/>
    </source>
</evidence>
<evidence type="ECO:0000256" key="1">
    <source>
        <dbReference type="ARBA" id="ARBA00004609"/>
    </source>
</evidence>
<dbReference type="OrthoDB" id="1193027at2759"/>
<evidence type="ECO:0000256" key="15">
    <source>
        <dbReference type="PROSITE-ProRule" id="PRU01356"/>
    </source>
</evidence>
<evidence type="ECO:0000256" key="3">
    <source>
        <dbReference type="ARBA" id="ARBA00010031"/>
    </source>
</evidence>
<reference evidence="17" key="1">
    <citation type="journal article" date="2020" name="Stud. Mycol.">
        <title>101 Dothideomycetes genomes: a test case for predicting lifestyles and emergence of pathogens.</title>
        <authorList>
            <person name="Haridas S."/>
            <person name="Albert R."/>
            <person name="Binder M."/>
            <person name="Bloem J."/>
            <person name="Labutti K."/>
            <person name="Salamov A."/>
            <person name="Andreopoulos B."/>
            <person name="Baker S."/>
            <person name="Barry K."/>
            <person name="Bills G."/>
            <person name="Bluhm B."/>
            <person name="Cannon C."/>
            <person name="Castanera R."/>
            <person name="Culley D."/>
            <person name="Daum C."/>
            <person name="Ezra D."/>
            <person name="Gonzalez J."/>
            <person name="Henrissat B."/>
            <person name="Kuo A."/>
            <person name="Liang C."/>
            <person name="Lipzen A."/>
            <person name="Lutzoni F."/>
            <person name="Magnuson J."/>
            <person name="Mondo S."/>
            <person name="Nolan M."/>
            <person name="Ohm R."/>
            <person name="Pangilinan J."/>
            <person name="Park H.-J."/>
            <person name="Ramirez L."/>
            <person name="Alfaro M."/>
            <person name="Sun H."/>
            <person name="Tritt A."/>
            <person name="Yoshinaga Y."/>
            <person name="Zwiers L.-H."/>
            <person name="Turgeon B."/>
            <person name="Goodwin S."/>
            <person name="Spatafora J."/>
            <person name="Crous P."/>
            <person name="Grigoriev I."/>
        </authorList>
    </citation>
    <scope>NUCLEOTIDE SEQUENCE</scope>
    <source>
        <strain evidence="17">ATCC 74209</strain>
    </source>
</reference>
<dbReference type="PROSITE" id="PS52012">
    <property type="entry name" value="CFEM"/>
    <property type="match status" value="1"/>
</dbReference>
<dbReference type="EMBL" id="ML994251">
    <property type="protein sequence ID" value="KAF2197312.1"/>
    <property type="molecule type" value="Genomic_DNA"/>
</dbReference>
<organism evidence="17 18">
    <name type="scientific">Delitschia confertaspora ATCC 74209</name>
    <dbReference type="NCBI Taxonomy" id="1513339"/>
    <lineage>
        <taxon>Eukaryota</taxon>
        <taxon>Fungi</taxon>
        <taxon>Dikarya</taxon>
        <taxon>Ascomycota</taxon>
        <taxon>Pezizomycotina</taxon>
        <taxon>Dothideomycetes</taxon>
        <taxon>Pleosporomycetidae</taxon>
        <taxon>Pleosporales</taxon>
        <taxon>Delitschiaceae</taxon>
        <taxon>Delitschia</taxon>
    </lineage>
</organism>
<comment type="caution">
    <text evidence="17">The sequence shown here is derived from an EMBL/GenBank/DDBJ whole genome shotgun (WGS) entry which is preliminary data.</text>
</comment>
<comment type="caution">
    <text evidence="15">Lacks conserved residue(s) required for the propagation of feature annotation.</text>
</comment>
<dbReference type="GO" id="GO:0005576">
    <property type="term" value="C:extracellular region"/>
    <property type="evidence" value="ECO:0007669"/>
    <property type="project" value="UniProtKB-SubCell"/>
</dbReference>
<keyword evidence="14" id="KW-0449">Lipoprotein</keyword>
<dbReference type="SMART" id="SM00747">
    <property type="entry name" value="CFEM"/>
    <property type="match status" value="1"/>
</dbReference>
<gene>
    <name evidence="17" type="ORF">GQ43DRAFT_444364</name>
</gene>
<feature type="disulfide bond" evidence="15">
    <location>
        <begin position="11"/>
        <end position="18"/>
    </location>
</feature>
<feature type="non-terminal residue" evidence="17">
    <location>
        <position position="56"/>
    </location>
</feature>
<evidence type="ECO:0000256" key="11">
    <source>
        <dbReference type="ARBA" id="ARBA00023136"/>
    </source>
</evidence>
<keyword evidence="9" id="KW-0732">Signal</keyword>
<name>A0A9P4JD88_9PLEO</name>
<evidence type="ECO:0000313" key="18">
    <source>
        <dbReference type="Proteomes" id="UP000799536"/>
    </source>
</evidence>
<evidence type="ECO:0000313" key="17">
    <source>
        <dbReference type="EMBL" id="KAF2197312.1"/>
    </source>
</evidence>